<dbReference type="InterPro" id="IPR006283">
    <property type="entry name" value="ThiL-like"/>
</dbReference>
<dbReference type="Gene3D" id="3.30.1330.10">
    <property type="entry name" value="PurM-like, N-terminal domain"/>
    <property type="match status" value="1"/>
</dbReference>
<dbReference type="Pfam" id="PF00586">
    <property type="entry name" value="AIRS"/>
    <property type="match status" value="1"/>
</dbReference>
<feature type="binding site" evidence="2">
    <location>
        <position position="58"/>
    </location>
    <ligand>
        <name>substrate</name>
    </ligand>
</feature>
<keyword evidence="2" id="KW-0460">Magnesium</keyword>
<comment type="function">
    <text evidence="2">Catalyzes the ATP-dependent phosphorylation of thiamine-monophosphate (TMP) to form thiamine-pyrophosphate (TPP), the active form of vitamin B1.</text>
</comment>
<dbReference type="InterPro" id="IPR036921">
    <property type="entry name" value="PurM-like_N_sf"/>
</dbReference>
<accession>A0ABV6RIY7</accession>
<keyword evidence="2" id="KW-0067">ATP-binding</keyword>
<feature type="binding site" evidence="2">
    <location>
        <position position="79"/>
    </location>
    <ligand>
        <name>Mg(2+)</name>
        <dbReference type="ChEBI" id="CHEBI:18420"/>
        <label>3</label>
    </ligand>
</feature>
<feature type="binding site" evidence="2">
    <location>
        <position position="34"/>
    </location>
    <ligand>
        <name>Mg(2+)</name>
        <dbReference type="ChEBI" id="CHEBI:18420"/>
        <label>4</label>
    </ligand>
</feature>
<dbReference type="PANTHER" id="PTHR30270">
    <property type="entry name" value="THIAMINE-MONOPHOSPHATE KINASE"/>
    <property type="match status" value="1"/>
</dbReference>
<evidence type="ECO:0000313" key="5">
    <source>
        <dbReference type="EMBL" id="MFC0676937.1"/>
    </source>
</evidence>
<dbReference type="Pfam" id="PF02769">
    <property type="entry name" value="AIRS_C"/>
    <property type="match status" value="1"/>
</dbReference>
<feature type="binding site" evidence="2">
    <location>
        <position position="34"/>
    </location>
    <ligand>
        <name>Mg(2+)</name>
        <dbReference type="ChEBI" id="CHEBI:18420"/>
        <label>3</label>
    </ligand>
</feature>
<organism evidence="5 6">
    <name type="scientific">Lysobacter korlensis</name>
    <dbReference type="NCBI Taxonomy" id="553636"/>
    <lineage>
        <taxon>Bacteria</taxon>
        <taxon>Pseudomonadati</taxon>
        <taxon>Pseudomonadota</taxon>
        <taxon>Gammaproteobacteria</taxon>
        <taxon>Lysobacterales</taxon>
        <taxon>Lysobacteraceae</taxon>
        <taxon>Lysobacter</taxon>
    </lineage>
</organism>
<dbReference type="SUPFAM" id="SSF55326">
    <property type="entry name" value="PurM N-terminal domain-like"/>
    <property type="match status" value="1"/>
</dbReference>
<comment type="similarity">
    <text evidence="2">Belongs to the thiamine-monophosphate kinase family.</text>
</comment>
<feature type="binding site" evidence="2">
    <location>
        <position position="51"/>
    </location>
    <ligand>
        <name>Mg(2+)</name>
        <dbReference type="ChEBI" id="CHEBI:18420"/>
        <label>2</label>
    </ligand>
</feature>
<feature type="binding site" evidence="2">
    <location>
        <position position="226"/>
    </location>
    <ligand>
        <name>Mg(2+)</name>
        <dbReference type="ChEBI" id="CHEBI:18420"/>
        <label>5</label>
    </ligand>
</feature>
<dbReference type="NCBIfam" id="TIGR01379">
    <property type="entry name" value="thiL"/>
    <property type="match status" value="1"/>
</dbReference>
<name>A0ABV6RIY7_9GAMM</name>
<dbReference type="RefSeq" id="WP_386664885.1">
    <property type="nucleotide sequence ID" value="NZ_JBHLTG010000001.1"/>
</dbReference>
<feature type="domain" description="PurM-like N-terminal" evidence="3">
    <location>
        <begin position="32"/>
        <end position="142"/>
    </location>
</feature>
<comment type="caution">
    <text evidence="5">The sequence shown here is derived from an EMBL/GenBank/DDBJ whole genome shotgun (WGS) entry which is preliminary data.</text>
</comment>
<comment type="caution">
    <text evidence="2">Lacks conserved residue(s) required for the propagation of feature annotation.</text>
</comment>
<feature type="domain" description="PurM-like C-terminal" evidence="4">
    <location>
        <begin position="154"/>
        <end position="315"/>
    </location>
</feature>
<dbReference type="Proteomes" id="UP001589896">
    <property type="component" value="Unassembled WGS sequence"/>
</dbReference>
<dbReference type="EC" id="2.7.4.16" evidence="2"/>
<comment type="miscellaneous">
    <text evidence="2">Reaction mechanism of ThiL seems to utilize a direct, inline transfer of the gamma-phosphate of ATP to TMP rather than a phosphorylated enzyme intermediate.</text>
</comment>
<dbReference type="GO" id="GO:0009030">
    <property type="term" value="F:thiamine-phosphate kinase activity"/>
    <property type="evidence" value="ECO:0007669"/>
    <property type="project" value="UniProtKB-EC"/>
</dbReference>
<dbReference type="InterPro" id="IPR010918">
    <property type="entry name" value="PurM-like_C_dom"/>
</dbReference>
<proteinExistence type="inferred from homology"/>
<dbReference type="Gene3D" id="3.90.650.10">
    <property type="entry name" value="PurM-like C-terminal domain"/>
    <property type="match status" value="1"/>
</dbReference>
<evidence type="ECO:0000259" key="4">
    <source>
        <dbReference type="Pfam" id="PF02769"/>
    </source>
</evidence>
<keyword evidence="2 5" id="KW-0808">Transferase</keyword>
<keyword evidence="6" id="KW-1185">Reference proteome</keyword>
<dbReference type="PIRSF" id="PIRSF005303">
    <property type="entry name" value="Thiam_monoph_kin"/>
    <property type="match status" value="1"/>
</dbReference>
<protein>
    <recommendedName>
        <fullName evidence="2">Thiamine-monophosphate kinase</fullName>
        <shortName evidence="2">TMP kinase</shortName>
        <shortName evidence="2">Thiamine-phosphate kinase</shortName>
        <ecNumber evidence="2">2.7.4.16</ecNumber>
    </recommendedName>
</protein>
<feature type="binding site" evidence="2">
    <location>
        <begin position="125"/>
        <end position="126"/>
    </location>
    <ligand>
        <name>ATP</name>
        <dbReference type="ChEBI" id="CHEBI:30616"/>
    </ligand>
</feature>
<feature type="binding site" evidence="2">
    <location>
        <position position="274"/>
    </location>
    <ligand>
        <name>substrate</name>
    </ligand>
</feature>
<dbReference type="InterPro" id="IPR016188">
    <property type="entry name" value="PurM-like_N"/>
</dbReference>
<dbReference type="HAMAP" id="MF_02128">
    <property type="entry name" value="TMP_kinase"/>
    <property type="match status" value="1"/>
</dbReference>
<feature type="binding site" evidence="2">
    <location>
        <position position="150"/>
    </location>
    <ligand>
        <name>ATP</name>
        <dbReference type="ChEBI" id="CHEBI:30616"/>
    </ligand>
</feature>
<gene>
    <name evidence="2 5" type="primary">thiL</name>
    <name evidence="5" type="ORF">ACFFGH_03595</name>
</gene>
<dbReference type="SUPFAM" id="SSF56042">
    <property type="entry name" value="PurM C-terminal domain-like"/>
    <property type="match status" value="1"/>
</dbReference>
<evidence type="ECO:0000256" key="2">
    <source>
        <dbReference type="HAMAP-Rule" id="MF_02128"/>
    </source>
</evidence>
<feature type="binding site" evidence="2">
    <location>
        <position position="330"/>
    </location>
    <ligand>
        <name>substrate</name>
    </ligand>
</feature>
<sequence length="334" mass="34594">MSTDLPVLAEFELIDRIRSRLAHRDDVVLGIGDDGAIVQPPAGQQLVIAMDTLNSGVHFPHATPVDAIGWKALAVNLSDLAAMGAQPAWCTLSLSLPQADAAWMDAFLDGFLALARMHDVALIGGDTTRGPLSISVAVHGFVRRDAALRRAAARPGDEVWVSGTLGDAAGALALLGATPLEPAASAPTGDAATLGELQVRLDRPTPRVALGRELAALAHACIDVSDGLLADLAHIACASAVAIEIELSALPASDALRATFDSERVSELQATGGDDYELCFTAPAANAERIAQLAASCDVRLTRIGRVEAGAGVRAVDAAGRVWEPARTGYAHFA</sequence>
<dbReference type="PANTHER" id="PTHR30270:SF0">
    <property type="entry name" value="THIAMINE-MONOPHOSPHATE KINASE"/>
    <property type="match status" value="1"/>
</dbReference>
<feature type="binding site" evidence="2">
    <location>
        <position position="126"/>
    </location>
    <ligand>
        <name>Mg(2+)</name>
        <dbReference type="ChEBI" id="CHEBI:18420"/>
        <label>1</label>
    </ligand>
</feature>
<keyword evidence="1 2" id="KW-0784">Thiamine biosynthesis</keyword>
<feature type="binding site" evidence="2">
    <location>
        <position position="79"/>
    </location>
    <ligand>
        <name>Mg(2+)</name>
        <dbReference type="ChEBI" id="CHEBI:18420"/>
        <label>4</label>
    </ligand>
</feature>
<comment type="pathway">
    <text evidence="2">Cofactor biosynthesis; thiamine diphosphate biosynthesis; thiamine diphosphate from thiamine phosphate: step 1/1.</text>
</comment>
<evidence type="ECO:0000259" key="3">
    <source>
        <dbReference type="Pfam" id="PF00586"/>
    </source>
</evidence>
<feature type="binding site" evidence="2">
    <location>
        <position position="51"/>
    </location>
    <ligand>
        <name>Mg(2+)</name>
        <dbReference type="ChEBI" id="CHEBI:18420"/>
        <label>1</label>
    </ligand>
</feature>
<feature type="binding site" evidence="2">
    <location>
        <position position="225"/>
    </location>
    <ligand>
        <name>ATP</name>
        <dbReference type="ChEBI" id="CHEBI:30616"/>
    </ligand>
</feature>
<keyword evidence="2" id="KW-0547">Nucleotide-binding</keyword>
<feature type="binding site" evidence="2">
    <location>
        <position position="79"/>
    </location>
    <ligand>
        <name>Mg(2+)</name>
        <dbReference type="ChEBI" id="CHEBI:18420"/>
        <label>2</label>
    </ligand>
</feature>
<reference evidence="5 6" key="1">
    <citation type="submission" date="2024-09" db="EMBL/GenBank/DDBJ databases">
        <authorList>
            <person name="Sun Q."/>
            <person name="Mori K."/>
        </authorList>
    </citation>
    <scope>NUCLEOTIDE SEQUENCE [LARGE SCALE GENOMIC DNA]</scope>
    <source>
        <strain evidence="5 6">KCTC 23076</strain>
    </source>
</reference>
<evidence type="ECO:0000256" key="1">
    <source>
        <dbReference type="ARBA" id="ARBA00022977"/>
    </source>
</evidence>
<feature type="binding site" evidence="2">
    <location>
        <position position="223"/>
    </location>
    <ligand>
        <name>Mg(2+)</name>
        <dbReference type="ChEBI" id="CHEBI:18420"/>
        <label>3</label>
    </ligand>
</feature>
<comment type="catalytic activity">
    <reaction evidence="2">
        <text>thiamine phosphate + ATP = thiamine diphosphate + ADP</text>
        <dbReference type="Rhea" id="RHEA:15913"/>
        <dbReference type="ChEBI" id="CHEBI:30616"/>
        <dbReference type="ChEBI" id="CHEBI:37575"/>
        <dbReference type="ChEBI" id="CHEBI:58937"/>
        <dbReference type="ChEBI" id="CHEBI:456216"/>
        <dbReference type="EC" id="2.7.4.16"/>
    </reaction>
</comment>
<evidence type="ECO:0000313" key="6">
    <source>
        <dbReference type="Proteomes" id="UP001589896"/>
    </source>
</evidence>
<dbReference type="InterPro" id="IPR036676">
    <property type="entry name" value="PurM-like_C_sf"/>
</dbReference>
<dbReference type="EMBL" id="JBHLTG010000001">
    <property type="protein sequence ID" value="MFC0676937.1"/>
    <property type="molecule type" value="Genomic_DNA"/>
</dbReference>
<dbReference type="CDD" id="cd02194">
    <property type="entry name" value="ThiL"/>
    <property type="match status" value="1"/>
</dbReference>
<keyword evidence="2" id="KW-0479">Metal-binding</keyword>
<keyword evidence="2 5" id="KW-0418">Kinase</keyword>